<proteinExistence type="predicted"/>
<gene>
    <name evidence="1" type="ORF">SRIMR7_03225</name>
</gene>
<keyword evidence="2" id="KW-1185">Reference proteome</keyword>
<dbReference type="EMBL" id="CP094298">
    <property type="protein sequence ID" value="UNZ01144.1"/>
    <property type="molecule type" value="Genomic_DNA"/>
</dbReference>
<dbReference type="GeneID" id="66859781"/>
<dbReference type="RefSeq" id="WP_003979429.1">
    <property type="nucleotide sequence ID" value="NZ_CP043497.1"/>
</dbReference>
<evidence type="ECO:0000313" key="2">
    <source>
        <dbReference type="Proteomes" id="UP000829494"/>
    </source>
</evidence>
<dbReference type="Proteomes" id="UP000829494">
    <property type="component" value="Chromosome"/>
</dbReference>
<protein>
    <submittedName>
        <fullName evidence="1">Uncharacterized protein</fullName>
    </submittedName>
</protein>
<evidence type="ECO:0000313" key="1">
    <source>
        <dbReference type="EMBL" id="UNZ01144.1"/>
    </source>
</evidence>
<organism evidence="1 2">
    <name type="scientific">Streptomyces rimosus subsp. rimosus</name>
    <dbReference type="NCBI Taxonomy" id="132474"/>
    <lineage>
        <taxon>Bacteria</taxon>
        <taxon>Bacillati</taxon>
        <taxon>Actinomycetota</taxon>
        <taxon>Actinomycetes</taxon>
        <taxon>Kitasatosporales</taxon>
        <taxon>Streptomycetaceae</taxon>
        <taxon>Streptomyces</taxon>
    </lineage>
</organism>
<sequence length="170" mass="18578">MTASFPTAKLRDTVTMLSAPALIRLIAEIDDNGPIPPRGMARTFADLSVHQLRQSTDAARTLGLVRGRPGAGLGLTVAGAELADVYDVCARWARRYAYPTRVSDFTSRVQHTLSLLADTLHHATVVRPRRGDQQPRAQADADLARPRDLLRQWLDAYPQAARLATAEPTA</sequence>
<reference evidence="1 2" key="1">
    <citation type="submission" date="2022-03" db="EMBL/GenBank/DDBJ databases">
        <title>Complete genome of Streptomyces rimosus ssp. rimosus R7 (=ATCC 10970).</title>
        <authorList>
            <person name="Beganovic S."/>
            <person name="Ruckert C."/>
            <person name="Busche T."/>
            <person name="Kalinowski J."/>
            <person name="Wittmann C."/>
        </authorList>
    </citation>
    <scope>NUCLEOTIDE SEQUENCE [LARGE SCALE GENOMIC DNA]</scope>
    <source>
        <strain evidence="1 2">R7</strain>
    </source>
</reference>
<accession>A0ABY3YU07</accession>
<name>A0ABY3YU07_STRRM</name>